<dbReference type="Gene3D" id="3.40.50.300">
    <property type="entry name" value="P-loop containing nucleotide triphosphate hydrolases"/>
    <property type="match status" value="1"/>
</dbReference>
<dbReference type="Pfam" id="PF02283">
    <property type="entry name" value="CobU"/>
    <property type="match status" value="1"/>
</dbReference>
<dbReference type="AlphaFoldDB" id="A0A839V7J3"/>
<dbReference type="EC" id="2.7.7.62" evidence="1"/>
<evidence type="ECO:0000313" key="2">
    <source>
        <dbReference type="Proteomes" id="UP000547614"/>
    </source>
</evidence>
<accession>A0A839V7J3</accession>
<proteinExistence type="predicted"/>
<dbReference type="UniPathway" id="UPA00148">
    <property type="reaction ID" value="UER00236"/>
</dbReference>
<reference evidence="1 2" key="1">
    <citation type="submission" date="2020-08" db="EMBL/GenBank/DDBJ databases">
        <title>Genomic Encyclopedia of Type Strains, Phase III (KMG-III): the genomes of soil and plant-associated and newly described type strains.</title>
        <authorList>
            <person name="Whitman W."/>
        </authorList>
    </citation>
    <scope>NUCLEOTIDE SEQUENCE [LARGE SCALE GENOMIC DNA]</scope>
    <source>
        <strain evidence="1 2">CECT 7282</strain>
    </source>
</reference>
<dbReference type="InterPro" id="IPR027417">
    <property type="entry name" value="P-loop_NTPase"/>
</dbReference>
<keyword evidence="2" id="KW-1185">Reference proteome</keyword>
<dbReference type="EMBL" id="JACHXP010000004">
    <property type="protein sequence ID" value="MBB3189785.1"/>
    <property type="molecule type" value="Genomic_DNA"/>
</dbReference>
<sequence>MQLFIGGACAGKRDLVAGRYPEAAWVAVDEAGLGGWRKCLARSTTPVITGWADWLATALIEEPDDDRLRRRLTEELDALCRAERDQGVEAVLILPEMGRGIVPLEARDRRLRDLAGWLAQDAAARARETWYVRHGLARCLHQVNSA</sequence>
<dbReference type="InterPro" id="IPR003203">
    <property type="entry name" value="CobU/CobP"/>
</dbReference>
<dbReference type="EC" id="2.7.1.156" evidence="1"/>
<dbReference type="GO" id="GO:0009236">
    <property type="term" value="P:cobalamin biosynthetic process"/>
    <property type="evidence" value="ECO:0007669"/>
    <property type="project" value="UniProtKB-UniPathway"/>
</dbReference>
<keyword evidence="1" id="KW-0418">Kinase</keyword>
<dbReference type="GO" id="GO:0000166">
    <property type="term" value="F:nucleotide binding"/>
    <property type="evidence" value="ECO:0007669"/>
    <property type="project" value="InterPro"/>
</dbReference>
<dbReference type="Proteomes" id="UP000547614">
    <property type="component" value="Unassembled WGS sequence"/>
</dbReference>
<name>A0A839V7J3_9GAMM</name>
<protein>
    <submittedName>
        <fullName evidence="1">Adenosylcobinamide kinase/adenosylcobinamide-phosphate guanylyltransferase</fullName>
        <ecNumber evidence="1">2.7.1.156</ecNumber>
        <ecNumber evidence="1">2.7.7.62</ecNumber>
    </submittedName>
</protein>
<dbReference type="GO" id="GO:0008820">
    <property type="term" value="F:cobinamide phosphate guanylyltransferase activity"/>
    <property type="evidence" value="ECO:0007669"/>
    <property type="project" value="UniProtKB-EC"/>
</dbReference>
<evidence type="ECO:0000313" key="1">
    <source>
        <dbReference type="EMBL" id="MBB3189785.1"/>
    </source>
</evidence>
<dbReference type="RefSeq" id="WP_183324540.1">
    <property type="nucleotide sequence ID" value="NZ_JACHXP010000004.1"/>
</dbReference>
<keyword evidence="1" id="KW-0548">Nucleotidyltransferase</keyword>
<dbReference type="GO" id="GO:0043752">
    <property type="term" value="F:adenosylcobinamide kinase activity"/>
    <property type="evidence" value="ECO:0007669"/>
    <property type="project" value="UniProtKB-EC"/>
</dbReference>
<comment type="caution">
    <text evidence="1">The sequence shown here is derived from an EMBL/GenBank/DDBJ whole genome shotgun (WGS) entry which is preliminary data.</text>
</comment>
<gene>
    <name evidence="1" type="ORF">FHR94_001009</name>
</gene>
<keyword evidence="1" id="KW-0808">Transferase</keyword>
<organism evidence="1 2">
    <name type="scientific">Halomonas cerina</name>
    <dbReference type="NCBI Taxonomy" id="447424"/>
    <lineage>
        <taxon>Bacteria</taxon>
        <taxon>Pseudomonadati</taxon>
        <taxon>Pseudomonadota</taxon>
        <taxon>Gammaproteobacteria</taxon>
        <taxon>Oceanospirillales</taxon>
        <taxon>Halomonadaceae</taxon>
        <taxon>Halomonas</taxon>
    </lineage>
</organism>
<dbReference type="SUPFAM" id="SSF52540">
    <property type="entry name" value="P-loop containing nucleoside triphosphate hydrolases"/>
    <property type="match status" value="1"/>
</dbReference>